<dbReference type="AlphaFoldDB" id="A0A3N2Q3J2"/>
<dbReference type="Proteomes" id="UP000272025">
    <property type="component" value="Unassembled WGS sequence"/>
</dbReference>
<dbReference type="RefSeq" id="XP_028469135.1">
    <property type="nucleotide sequence ID" value="XM_028613997.1"/>
</dbReference>
<protein>
    <submittedName>
        <fullName evidence="2">Uncharacterized protein</fullName>
    </submittedName>
</protein>
<gene>
    <name evidence="2" type="ORF">SODALDRAFT_357363</name>
</gene>
<dbReference type="EMBL" id="ML119052">
    <property type="protein sequence ID" value="ROT41329.1"/>
    <property type="molecule type" value="Genomic_DNA"/>
</dbReference>
<evidence type="ECO:0000313" key="2">
    <source>
        <dbReference type="EMBL" id="ROT41329.1"/>
    </source>
</evidence>
<reference evidence="2 3" key="1">
    <citation type="journal article" date="2018" name="Mol. Ecol.">
        <title>The obligate alkalophilic soda-lake fungus Sodiomyces alkalinus has shifted to a protein diet.</title>
        <authorList>
            <person name="Grum-Grzhimaylo A.A."/>
            <person name="Falkoski D.L."/>
            <person name="van den Heuvel J."/>
            <person name="Valero-Jimenez C.A."/>
            <person name="Min B."/>
            <person name="Choi I.G."/>
            <person name="Lipzen A."/>
            <person name="Daum C.G."/>
            <person name="Aanen D.K."/>
            <person name="Tsang A."/>
            <person name="Henrissat B."/>
            <person name="Bilanenko E.N."/>
            <person name="de Vries R.P."/>
            <person name="van Kan J.A.L."/>
            <person name="Grigoriev I.V."/>
            <person name="Debets A.J.M."/>
        </authorList>
    </citation>
    <scope>NUCLEOTIDE SEQUENCE [LARGE SCALE GENOMIC DNA]</scope>
    <source>
        <strain evidence="2 3">F11</strain>
    </source>
</reference>
<dbReference type="GeneID" id="39582475"/>
<feature type="region of interest" description="Disordered" evidence="1">
    <location>
        <begin position="287"/>
        <end position="307"/>
    </location>
</feature>
<sequence>MGLSAAVFYGKSADNTLVLKFPIVAATSVCDWRNETDSLMDRQAISPGFARPRLAICRETAVIENGGEESVKVWSFETRTEPELFEPGLTRLFWLNPLTPFGTGKFARPRNPNSRRLERKSRRVDRIVVAQRRTRDQPQSSGFNVGGREFGPGGVQRSTFSHFNASEVGHKLVFTLRTFTVPFMPPALLLPGMYSVAGRLLKRKSNLPVDHKHADADQSDVRECSPGAFREHGGGRGQQTFHQPPTGSSARHIRWNELGSNVKKRPRMARQLVVTDPRLRRFTCPARPPPACLFEEPPSPNRDRVCT</sequence>
<feature type="region of interest" description="Disordered" evidence="1">
    <location>
        <begin position="211"/>
        <end position="251"/>
    </location>
</feature>
<proteinExistence type="predicted"/>
<name>A0A3N2Q3J2_SODAK</name>
<keyword evidence="3" id="KW-1185">Reference proteome</keyword>
<feature type="compositionally biased region" description="Polar residues" evidence="1">
    <location>
        <begin position="238"/>
        <end position="249"/>
    </location>
</feature>
<evidence type="ECO:0000256" key="1">
    <source>
        <dbReference type="SAM" id="MobiDB-lite"/>
    </source>
</evidence>
<organism evidence="2 3">
    <name type="scientific">Sodiomyces alkalinus (strain CBS 110278 / VKM F-3762 / F11)</name>
    <name type="common">Alkaliphilic filamentous fungus</name>
    <dbReference type="NCBI Taxonomy" id="1314773"/>
    <lineage>
        <taxon>Eukaryota</taxon>
        <taxon>Fungi</taxon>
        <taxon>Dikarya</taxon>
        <taxon>Ascomycota</taxon>
        <taxon>Pezizomycotina</taxon>
        <taxon>Sordariomycetes</taxon>
        <taxon>Hypocreomycetidae</taxon>
        <taxon>Glomerellales</taxon>
        <taxon>Plectosphaerellaceae</taxon>
        <taxon>Sodiomyces</taxon>
    </lineage>
</organism>
<evidence type="ECO:0000313" key="3">
    <source>
        <dbReference type="Proteomes" id="UP000272025"/>
    </source>
</evidence>
<feature type="compositionally biased region" description="Basic and acidic residues" evidence="1">
    <location>
        <begin position="211"/>
        <end position="234"/>
    </location>
</feature>
<accession>A0A3N2Q3J2</accession>